<keyword evidence="3" id="KW-1185">Reference proteome</keyword>
<evidence type="ECO:0000313" key="2">
    <source>
        <dbReference type="EMBL" id="ARU54818.1"/>
    </source>
</evidence>
<dbReference type="KEGG" id="ome:OLMES_0726"/>
<dbReference type="EMBL" id="CP021425">
    <property type="protein sequence ID" value="ARU54818.1"/>
    <property type="molecule type" value="Genomic_DNA"/>
</dbReference>
<dbReference type="InterPro" id="IPR045584">
    <property type="entry name" value="Pilin-like"/>
</dbReference>
<feature type="transmembrane region" description="Helical" evidence="1">
    <location>
        <begin position="21"/>
        <end position="42"/>
    </location>
</feature>
<proteinExistence type="predicted"/>
<dbReference type="InterPro" id="IPR012902">
    <property type="entry name" value="N_methyl_site"/>
</dbReference>
<dbReference type="Pfam" id="PF07963">
    <property type="entry name" value="N_methyl"/>
    <property type="match status" value="1"/>
</dbReference>
<dbReference type="AlphaFoldDB" id="A0A1Y0I2U5"/>
<sequence length="179" mass="18351">MVSCTSKLSPAESTRVKDQQGFTLIELVVVIAVLAILAAVALPRFADIAEEAHSAAIEGASGALSAAVVLTRSQWLAIGSPGATLNLPGYGDETVDVSIAGWPTGSNGNTNPDGMNAAECVGIWGALLQANAPSVSTTTGDDYLASINGGNCRYVYQLNANGSYIEYDPNSGEVTTTLL</sequence>
<dbReference type="SUPFAM" id="SSF54523">
    <property type="entry name" value="Pili subunits"/>
    <property type="match status" value="1"/>
</dbReference>
<accession>A0A1Y0I2U5</accession>
<dbReference type="Gene3D" id="3.30.700.10">
    <property type="entry name" value="Glycoprotein, Type 4 Pilin"/>
    <property type="match status" value="1"/>
</dbReference>
<organism evidence="2 3">
    <name type="scientific">Oleiphilus messinensis</name>
    <dbReference type="NCBI Taxonomy" id="141451"/>
    <lineage>
        <taxon>Bacteria</taxon>
        <taxon>Pseudomonadati</taxon>
        <taxon>Pseudomonadota</taxon>
        <taxon>Gammaproteobacteria</taxon>
        <taxon>Oceanospirillales</taxon>
        <taxon>Oleiphilaceae</taxon>
        <taxon>Oleiphilus</taxon>
    </lineage>
</organism>
<evidence type="ECO:0000256" key="1">
    <source>
        <dbReference type="SAM" id="Phobius"/>
    </source>
</evidence>
<keyword evidence="1" id="KW-1133">Transmembrane helix</keyword>
<reference evidence="2 3" key="1">
    <citation type="submission" date="2017-05" db="EMBL/GenBank/DDBJ databases">
        <title>Genomic insights into alkan degradation activity of Oleiphilus messinensis.</title>
        <authorList>
            <person name="Kozyavkin S.A."/>
            <person name="Slesarev A.I."/>
            <person name="Golyshin P.N."/>
            <person name="Korzhenkov A."/>
            <person name="Golyshina O.N."/>
            <person name="Toshchakov S.V."/>
        </authorList>
    </citation>
    <scope>NUCLEOTIDE SEQUENCE [LARGE SCALE GENOMIC DNA]</scope>
    <source>
        <strain evidence="2 3">ME102</strain>
    </source>
</reference>
<gene>
    <name evidence="2" type="ORF">OLMES_0726</name>
</gene>
<dbReference type="NCBIfam" id="TIGR02532">
    <property type="entry name" value="IV_pilin_GFxxxE"/>
    <property type="match status" value="1"/>
</dbReference>
<dbReference type="PROSITE" id="PS00409">
    <property type="entry name" value="PROKAR_NTER_METHYL"/>
    <property type="match status" value="1"/>
</dbReference>
<keyword evidence="1" id="KW-0472">Membrane</keyword>
<name>A0A1Y0I2U5_9GAMM</name>
<evidence type="ECO:0000313" key="3">
    <source>
        <dbReference type="Proteomes" id="UP000196027"/>
    </source>
</evidence>
<protein>
    <submittedName>
        <fullName evidence="2">Pilin</fullName>
    </submittedName>
</protein>
<keyword evidence="1" id="KW-0812">Transmembrane</keyword>
<dbReference type="Proteomes" id="UP000196027">
    <property type="component" value="Chromosome"/>
</dbReference>